<protein>
    <submittedName>
        <fullName evidence="2">Uncharacterized protein</fullName>
    </submittedName>
</protein>
<accession>A0A8S2PF71</accession>
<evidence type="ECO:0000313" key="2">
    <source>
        <dbReference type="EMBL" id="CAF4051581.1"/>
    </source>
</evidence>
<dbReference type="Gene3D" id="3.80.10.10">
    <property type="entry name" value="Ribonuclease Inhibitor"/>
    <property type="match status" value="1"/>
</dbReference>
<dbReference type="Proteomes" id="UP000677228">
    <property type="component" value="Unassembled WGS sequence"/>
</dbReference>
<dbReference type="EMBL" id="CAJNOK010016382">
    <property type="protein sequence ID" value="CAF1244117.1"/>
    <property type="molecule type" value="Genomic_DNA"/>
</dbReference>
<reference evidence="2" key="1">
    <citation type="submission" date="2021-02" db="EMBL/GenBank/DDBJ databases">
        <authorList>
            <person name="Nowell W R."/>
        </authorList>
    </citation>
    <scope>NUCLEOTIDE SEQUENCE</scope>
</reference>
<dbReference type="AlphaFoldDB" id="A0A8S2PF71"/>
<sequence length="480" mass="56600">MSINGNFMDGCQLRKIFHNLSFSKLKKLKLLCVLEPDDFELCFKQTPNLTDLTVNNVNESAAEQFSSVIYKYLHTLTKFECRDELNLKLNANCHYSLTTVTLCLQSICDLWILFNYLPWLECLQIGFNFEYKMNDDECSRFESCYNGSLVHELVPRLTHFKMISTMPQIDYSIFDRVIQSMIYLQSLSFDYRVHVSRSYHRSVSGLQLAQTLYPLANLIHLEFRLSVRVELGQDISELFLTYQCQWSNISWHVDDVTKLFYVYTRPWMKSVSFTIFDYDRSRNIEMNNFQDVTLLCLFTTASLDRVIKHFPNITHLKLSTTSYQSPSFSTMEERLRTLQHCVHLSIFAPISPLYFERLLEALPNLKVLEIDNEDLLIKCNKSLIPKTIRRLHVSKCKLIANDYLEKFILLESLLITSSAKFWNEDELIKETIHHSFSSSKNLISFRYRNPQMTIGKQTFINEMKLYYNIEISHNRLAIWK</sequence>
<dbReference type="Proteomes" id="UP000682733">
    <property type="component" value="Unassembled WGS sequence"/>
</dbReference>
<dbReference type="EMBL" id="CAJOBA010037928">
    <property type="protein sequence ID" value="CAF4051581.1"/>
    <property type="molecule type" value="Genomic_DNA"/>
</dbReference>
<evidence type="ECO:0000313" key="3">
    <source>
        <dbReference type="Proteomes" id="UP000682733"/>
    </source>
</evidence>
<name>A0A8S2PF71_9BILA</name>
<comment type="caution">
    <text evidence="2">The sequence shown here is derived from an EMBL/GenBank/DDBJ whole genome shotgun (WGS) entry which is preliminary data.</text>
</comment>
<organism evidence="2 3">
    <name type="scientific">Didymodactylos carnosus</name>
    <dbReference type="NCBI Taxonomy" id="1234261"/>
    <lineage>
        <taxon>Eukaryota</taxon>
        <taxon>Metazoa</taxon>
        <taxon>Spiralia</taxon>
        <taxon>Gnathifera</taxon>
        <taxon>Rotifera</taxon>
        <taxon>Eurotatoria</taxon>
        <taxon>Bdelloidea</taxon>
        <taxon>Philodinida</taxon>
        <taxon>Philodinidae</taxon>
        <taxon>Didymodactylos</taxon>
    </lineage>
</organism>
<dbReference type="InterPro" id="IPR032675">
    <property type="entry name" value="LRR_dom_sf"/>
</dbReference>
<proteinExistence type="predicted"/>
<gene>
    <name evidence="1" type="ORF">OVA965_LOCUS25964</name>
    <name evidence="2" type="ORF">TMI583_LOCUS26692</name>
</gene>
<evidence type="ECO:0000313" key="1">
    <source>
        <dbReference type="EMBL" id="CAF1244117.1"/>
    </source>
</evidence>